<accession>A0ABP7IYC2</accession>
<dbReference type="EMBL" id="BAABAH010000014">
    <property type="protein sequence ID" value="GAA3829234.1"/>
    <property type="molecule type" value="Genomic_DNA"/>
</dbReference>
<dbReference type="Proteomes" id="UP001501821">
    <property type="component" value="Unassembled WGS sequence"/>
</dbReference>
<comment type="caution">
    <text evidence="2">The sequence shown here is derived from an EMBL/GenBank/DDBJ whole genome shotgun (WGS) entry which is preliminary data.</text>
</comment>
<dbReference type="RefSeq" id="WP_344777509.1">
    <property type="nucleotide sequence ID" value="NZ_BAABAH010000014.1"/>
</dbReference>
<evidence type="ECO:0000256" key="1">
    <source>
        <dbReference type="SAM" id="Coils"/>
    </source>
</evidence>
<evidence type="ECO:0000313" key="2">
    <source>
        <dbReference type="EMBL" id="GAA3829234.1"/>
    </source>
</evidence>
<evidence type="ECO:0000313" key="3">
    <source>
        <dbReference type="Proteomes" id="UP001501821"/>
    </source>
</evidence>
<gene>
    <name evidence="2" type="ORF">GCM10022242_33260</name>
</gene>
<organism evidence="2 3">
    <name type="scientific">Nocardioides panacisoli</name>
    <dbReference type="NCBI Taxonomy" id="627624"/>
    <lineage>
        <taxon>Bacteria</taxon>
        <taxon>Bacillati</taxon>
        <taxon>Actinomycetota</taxon>
        <taxon>Actinomycetes</taxon>
        <taxon>Propionibacteriales</taxon>
        <taxon>Nocardioidaceae</taxon>
        <taxon>Nocardioides</taxon>
    </lineage>
</organism>
<protein>
    <submittedName>
        <fullName evidence="2">Uncharacterized protein</fullName>
    </submittedName>
</protein>
<keyword evidence="3" id="KW-1185">Reference proteome</keyword>
<sequence length="523" mass="51118">MRAHTGVRSGDLLTWVSLEGGPQMTRATVRLAVALAVAIALVLTGAEVAGTAAAVVSPSAAAPEVAAAPDCSAQQAAYDTAVSQRTAAVAKMRAAKHRVTVTKRRLRHAVAAHQAAKAHKLAKKVRKLQRRVRRLTHRLELARAQVGATALALVTCQHGGGGGGGGGTSSPIQTLCDTGLPEQLCDALGGLAGGDATTPLQQLCDALPQLQPLCAAAADGLPADPAALTELLQPLLDSLGLGGLLGGGGGGPLPSDLTSVQALCDAGLPQTVCDSLAGLANGLPTDLTLAQLCTAVPQAQAICDAADLGAGLPTNRTGLTDLLSPVLDTLGLGGLLGGGGGGPLPSDLTSVQALCDAGLPQTVCDSLAGLANGLPTDLTLAQLCTAVPQAQAICDAADLGAGLPTNLTGLTDLLSPVLDTLGLGGLLGGGGGGPLPSDLTSVQALCDAGVPQLVCTTLAARAGSLQPSALSLTELCTAVPGAQPICDAANGPGGLPSGSALTDLLSPVLDSLGLGGLLGLLGL</sequence>
<keyword evidence="1" id="KW-0175">Coiled coil</keyword>
<proteinExistence type="predicted"/>
<name>A0ABP7IYC2_9ACTN</name>
<feature type="coiled-coil region" evidence="1">
    <location>
        <begin position="118"/>
        <end position="145"/>
    </location>
</feature>
<reference evidence="3" key="1">
    <citation type="journal article" date="2019" name="Int. J. Syst. Evol. Microbiol.">
        <title>The Global Catalogue of Microorganisms (GCM) 10K type strain sequencing project: providing services to taxonomists for standard genome sequencing and annotation.</title>
        <authorList>
            <consortium name="The Broad Institute Genomics Platform"/>
            <consortium name="The Broad Institute Genome Sequencing Center for Infectious Disease"/>
            <person name="Wu L."/>
            <person name="Ma J."/>
        </authorList>
    </citation>
    <scope>NUCLEOTIDE SEQUENCE [LARGE SCALE GENOMIC DNA]</scope>
    <source>
        <strain evidence="3">JCM 16953</strain>
    </source>
</reference>